<dbReference type="InParanoid" id="A0A409YBP4"/>
<gene>
    <name evidence="1" type="ORF">CVT26_009704</name>
</gene>
<evidence type="ECO:0000313" key="2">
    <source>
        <dbReference type="Proteomes" id="UP000284706"/>
    </source>
</evidence>
<comment type="caution">
    <text evidence="1">The sequence shown here is derived from an EMBL/GenBank/DDBJ whole genome shotgun (WGS) entry which is preliminary data.</text>
</comment>
<sequence length="237" mass="27051">MPLPSWKQLWSTLGLRKEDARSEDIKNLITEYVRENMDIDMLSSEHPDDTYRQLFNQLADKYGFIRTSNDYPDDPTTHEKIIRACAMRTHNTNRSMSKLGLQIESSLQTDDRHSLSESGMGTEVAIVTSAAKRRRVEFLSPSPTSKRARQSGIQADKSEFLSRLKDHGTSASTFSAKLLLNMQSEDKVDPQIQALRNKSFSQIGVFVKDVADLSKPSESRWQVFLANELMWEYSRGL</sequence>
<dbReference type="OrthoDB" id="3104660at2759"/>
<name>A0A409YBP4_9AGAR</name>
<keyword evidence="2" id="KW-1185">Reference proteome</keyword>
<organism evidence="1 2">
    <name type="scientific">Gymnopilus dilepis</name>
    <dbReference type="NCBI Taxonomy" id="231916"/>
    <lineage>
        <taxon>Eukaryota</taxon>
        <taxon>Fungi</taxon>
        <taxon>Dikarya</taxon>
        <taxon>Basidiomycota</taxon>
        <taxon>Agaricomycotina</taxon>
        <taxon>Agaricomycetes</taxon>
        <taxon>Agaricomycetidae</taxon>
        <taxon>Agaricales</taxon>
        <taxon>Agaricineae</taxon>
        <taxon>Hymenogastraceae</taxon>
        <taxon>Gymnopilus</taxon>
    </lineage>
</organism>
<accession>A0A409YBP4</accession>
<dbReference type="AlphaFoldDB" id="A0A409YBP4"/>
<evidence type="ECO:0000313" key="1">
    <source>
        <dbReference type="EMBL" id="PPR00419.1"/>
    </source>
</evidence>
<dbReference type="EMBL" id="NHYE01001007">
    <property type="protein sequence ID" value="PPR00419.1"/>
    <property type="molecule type" value="Genomic_DNA"/>
</dbReference>
<protein>
    <submittedName>
        <fullName evidence="1">Uncharacterized protein</fullName>
    </submittedName>
</protein>
<reference evidence="1 2" key="1">
    <citation type="journal article" date="2018" name="Evol. Lett.">
        <title>Horizontal gene cluster transfer increased hallucinogenic mushroom diversity.</title>
        <authorList>
            <person name="Reynolds H.T."/>
            <person name="Vijayakumar V."/>
            <person name="Gluck-Thaler E."/>
            <person name="Korotkin H.B."/>
            <person name="Matheny P.B."/>
            <person name="Slot J.C."/>
        </authorList>
    </citation>
    <scope>NUCLEOTIDE SEQUENCE [LARGE SCALE GENOMIC DNA]</scope>
    <source>
        <strain evidence="1 2">SRW20</strain>
    </source>
</reference>
<dbReference type="Proteomes" id="UP000284706">
    <property type="component" value="Unassembled WGS sequence"/>
</dbReference>
<proteinExistence type="predicted"/>